<sequence length="170" mass="19376">MPSHYPPVRTRHLWPVLRVSIAARLRFTSAADSFKEPQVRYIKGKRLDSHPFTHTLSLSLFISPPFLSHAKYRIFPARSQLATGIDRAASQHCSTLPSPSFVKSVRFPRMFPFPLASHLWSLHLCALAAIERTFFCPSFCSNCNRILPHFNPAFVAQRDDVMLSGRDEPK</sequence>
<dbReference type="AlphaFoldDB" id="A0A316W5C3"/>
<dbReference type="GeneID" id="37032962"/>
<reference evidence="1 2" key="1">
    <citation type="journal article" date="2018" name="Mol. Biol. Evol.">
        <title>Broad Genomic Sampling Reveals a Smut Pathogenic Ancestry of the Fungal Clade Ustilaginomycotina.</title>
        <authorList>
            <person name="Kijpornyongpan T."/>
            <person name="Mondo S.J."/>
            <person name="Barry K."/>
            <person name="Sandor L."/>
            <person name="Lee J."/>
            <person name="Lipzen A."/>
            <person name="Pangilinan J."/>
            <person name="LaButti K."/>
            <person name="Hainaut M."/>
            <person name="Henrissat B."/>
            <person name="Grigoriev I.V."/>
            <person name="Spatafora J.W."/>
            <person name="Aime M.C."/>
        </authorList>
    </citation>
    <scope>NUCLEOTIDE SEQUENCE [LARGE SCALE GENOMIC DNA]</scope>
    <source>
        <strain evidence="1 2">MCA 4658</strain>
    </source>
</reference>
<gene>
    <name evidence="1" type="ORF">IE81DRAFT_226266</name>
</gene>
<evidence type="ECO:0000313" key="1">
    <source>
        <dbReference type="EMBL" id="PWN45029.1"/>
    </source>
</evidence>
<dbReference type="RefSeq" id="XP_025372189.1">
    <property type="nucleotide sequence ID" value="XM_025511092.1"/>
</dbReference>
<name>A0A316W5C3_9BASI</name>
<protein>
    <submittedName>
        <fullName evidence="1">Uncharacterized protein</fullName>
    </submittedName>
</protein>
<proteinExistence type="predicted"/>
<accession>A0A316W5C3</accession>
<dbReference type="EMBL" id="KZ819357">
    <property type="protein sequence ID" value="PWN45029.1"/>
    <property type="molecule type" value="Genomic_DNA"/>
</dbReference>
<keyword evidence="2" id="KW-1185">Reference proteome</keyword>
<dbReference type="InParanoid" id="A0A316W5C3"/>
<dbReference type="Proteomes" id="UP000245783">
    <property type="component" value="Unassembled WGS sequence"/>
</dbReference>
<organism evidence="1 2">
    <name type="scientific">Ceraceosorus guamensis</name>
    <dbReference type="NCBI Taxonomy" id="1522189"/>
    <lineage>
        <taxon>Eukaryota</taxon>
        <taxon>Fungi</taxon>
        <taxon>Dikarya</taxon>
        <taxon>Basidiomycota</taxon>
        <taxon>Ustilaginomycotina</taxon>
        <taxon>Exobasidiomycetes</taxon>
        <taxon>Ceraceosorales</taxon>
        <taxon>Ceraceosoraceae</taxon>
        <taxon>Ceraceosorus</taxon>
    </lineage>
</organism>
<evidence type="ECO:0000313" key="2">
    <source>
        <dbReference type="Proteomes" id="UP000245783"/>
    </source>
</evidence>